<comment type="miscellaneous">
    <text evidence="10">Few gyrases are as efficient as E.coli at forming negative supercoils. Not all organisms have 2 type II topoisomerases; in organisms with a single type II topoisomerase this enzyme also has to decatenate newly replicated chromosomes.</text>
</comment>
<dbReference type="SUPFAM" id="SSF54211">
    <property type="entry name" value="Ribosomal protein S5 domain 2-like"/>
    <property type="match status" value="1"/>
</dbReference>
<dbReference type="GO" id="GO:0034335">
    <property type="term" value="F:DNA negative supercoiling activity"/>
    <property type="evidence" value="ECO:0007669"/>
    <property type="project" value="UniProtKB-ARBA"/>
</dbReference>
<dbReference type="InterPro" id="IPR014721">
    <property type="entry name" value="Ribsml_uS5_D2-typ_fold_subgr"/>
</dbReference>
<evidence type="ECO:0000256" key="1">
    <source>
        <dbReference type="ARBA" id="ARBA00000185"/>
    </source>
</evidence>
<dbReference type="InterPro" id="IPR011557">
    <property type="entry name" value="GyrB"/>
</dbReference>
<dbReference type="InterPro" id="IPR000565">
    <property type="entry name" value="Topo_IIA_B"/>
</dbReference>
<dbReference type="InterPro" id="IPR006171">
    <property type="entry name" value="TOPRIM_dom"/>
</dbReference>
<keyword evidence="3 10" id="KW-0479">Metal-binding</keyword>
<dbReference type="GO" id="GO:0005737">
    <property type="term" value="C:cytoplasm"/>
    <property type="evidence" value="ECO:0007669"/>
    <property type="project" value="UniProtKB-SubCell"/>
</dbReference>
<feature type="binding site" evidence="10">
    <location>
        <position position="516"/>
    </location>
    <ligand>
        <name>Mg(2+)</name>
        <dbReference type="ChEBI" id="CHEBI:18420"/>
        <label>2</label>
    </ligand>
</feature>
<feature type="domain" description="Toprim" evidence="11">
    <location>
        <begin position="437"/>
        <end position="551"/>
    </location>
</feature>
<comment type="subunit">
    <text evidence="10">Heterotetramer, composed of two GyrA and two GyrB chains. In the heterotetramer, GyrA contains the active site tyrosine that forms a transient covalent intermediate with DNA, while GyrB binds cofactors and catalyzes ATP hydrolysis.</text>
</comment>
<dbReference type="CDD" id="cd00329">
    <property type="entry name" value="TopoII_MutL_Trans"/>
    <property type="match status" value="1"/>
</dbReference>
<dbReference type="Gene3D" id="3.30.230.10">
    <property type="match status" value="1"/>
</dbReference>
<dbReference type="Pfam" id="PF00204">
    <property type="entry name" value="DNA_gyraseB"/>
    <property type="match status" value="1"/>
</dbReference>
<dbReference type="SMART" id="SM00433">
    <property type="entry name" value="TOP2c"/>
    <property type="match status" value="1"/>
</dbReference>
<dbReference type="InterPro" id="IPR018522">
    <property type="entry name" value="TopoIIA_CS"/>
</dbReference>
<dbReference type="HAMAP" id="MF_01898">
    <property type="entry name" value="GyrB"/>
    <property type="match status" value="1"/>
</dbReference>
<dbReference type="FunFam" id="3.40.50.670:FF:000002">
    <property type="entry name" value="DNA gyrase subunit B"/>
    <property type="match status" value="1"/>
</dbReference>
<evidence type="ECO:0000256" key="3">
    <source>
        <dbReference type="ARBA" id="ARBA00022723"/>
    </source>
</evidence>
<comment type="similarity">
    <text evidence="2 10">Belongs to the type II topoisomerase GyrB family.</text>
</comment>
<dbReference type="SUPFAM" id="SSF55874">
    <property type="entry name" value="ATPase domain of HSP90 chaperone/DNA topoisomerase II/histidine kinase"/>
    <property type="match status" value="1"/>
</dbReference>
<dbReference type="InterPro" id="IPR003594">
    <property type="entry name" value="HATPase_dom"/>
</dbReference>
<dbReference type="Pfam" id="PF01751">
    <property type="entry name" value="Toprim"/>
    <property type="match status" value="1"/>
</dbReference>
<comment type="catalytic activity">
    <reaction evidence="1 10">
        <text>ATP-dependent breakage, passage and rejoining of double-stranded DNA.</text>
        <dbReference type="EC" id="5.6.2.2"/>
    </reaction>
</comment>
<dbReference type="GO" id="GO:0006261">
    <property type="term" value="P:DNA-templated DNA replication"/>
    <property type="evidence" value="ECO:0007669"/>
    <property type="project" value="UniProtKB-UniRule"/>
</dbReference>
<evidence type="ECO:0000256" key="4">
    <source>
        <dbReference type="ARBA" id="ARBA00022741"/>
    </source>
</evidence>
<dbReference type="FunFam" id="3.30.565.10:FF:000002">
    <property type="entry name" value="DNA gyrase subunit B"/>
    <property type="match status" value="1"/>
</dbReference>
<feature type="binding site" evidence="10">
    <location>
        <position position="518"/>
    </location>
    <ligand>
        <name>Mg(2+)</name>
        <dbReference type="ChEBI" id="CHEBI:18420"/>
        <label>2</label>
    </ligand>
</feature>
<dbReference type="CDD" id="cd16928">
    <property type="entry name" value="HATPase_GyrB-like"/>
    <property type="match status" value="1"/>
</dbReference>
<dbReference type="PANTHER" id="PTHR45866:SF1">
    <property type="entry name" value="DNA GYRASE SUBUNIT B, MITOCHONDRIAL"/>
    <property type="match status" value="1"/>
</dbReference>
<dbReference type="GO" id="GO:0006265">
    <property type="term" value="P:DNA topological change"/>
    <property type="evidence" value="ECO:0007669"/>
    <property type="project" value="UniProtKB-UniRule"/>
</dbReference>
<dbReference type="InterPro" id="IPR036890">
    <property type="entry name" value="HATPase_C_sf"/>
</dbReference>
<dbReference type="Gene3D" id="3.40.50.670">
    <property type="match status" value="1"/>
</dbReference>
<dbReference type="PROSITE" id="PS00177">
    <property type="entry name" value="TOPOISOMERASE_II"/>
    <property type="match status" value="1"/>
</dbReference>
<dbReference type="GO" id="GO:0005524">
    <property type="term" value="F:ATP binding"/>
    <property type="evidence" value="ECO:0007669"/>
    <property type="project" value="UniProtKB-UniRule"/>
</dbReference>
<feature type="binding site" evidence="10">
    <location>
        <position position="516"/>
    </location>
    <ligand>
        <name>Mg(2+)</name>
        <dbReference type="ChEBI" id="CHEBI:18420"/>
        <label>1</label>
        <note>catalytic</note>
    </ligand>
</feature>
<dbReference type="InterPro" id="IPR001241">
    <property type="entry name" value="Topo_IIA"/>
</dbReference>
<dbReference type="PROSITE" id="PS50880">
    <property type="entry name" value="TOPRIM"/>
    <property type="match status" value="1"/>
</dbReference>
<dbReference type="PANTHER" id="PTHR45866">
    <property type="entry name" value="DNA GYRASE/TOPOISOMERASE SUBUNIT B"/>
    <property type="match status" value="1"/>
</dbReference>
<keyword evidence="5 10" id="KW-0067">ATP-binding</keyword>
<keyword evidence="6 10" id="KW-0460">Magnesium</keyword>
<evidence type="ECO:0000313" key="13">
    <source>
        <dbReference type="Proteomes" id="UP000823613"/>
    </source>
</evidence>
<dbReference type="PRINTS" id="PR00418">
    <property type="entry name" value="TPI2FAMILY"/>
</dbReference>
<feature type="site" description="Interaction with DNA" evidence="10">
    <location>
        <position position="471"/>
    </location>
</feature>
<accession>A0A9D9DH06</accession>
<dbReference type="Gene3D" id="3.30.565.10">
    <property type="entry name" value="Histidine kinase-like ATPase, C-terminal domain"/>
    <property type="match status" value="1"/>
</dbReference>
<keyword evidence="9 10" id="KW-0413">Isomerase</keyword>
<dbReference type="GO" id="GO:0003677">
    <property type="term" value="F:DNA binding"/>
    <property type="evidence" value="ECO:0007669"/>
    <property type="project" value="UniProtKB-KW"/>
</dbReference>
<dbReference type="Pfam" id="PF02518">
    <property type="entry name" value="HATPase_c"/>
    <property type="match status" value="1"/>
</dbReference>
<dbReference type="EMBL" id="JADIMY010000046">
    <property type="protein sequence ID" value="MBO8427353.1"/>
    <property type="molecule type" value="Genomic_DNA"/>
</dbReference>
<evidence type="ECO:0000259" key="11">
    <source>
        <dbReference type="PROSITE" id="PS50880"/>
    </source>
</evidence>
<dbReference type="InterPro" id="IPR034160">
    <property type="entry name" value="TOPRIM_GyrB"/>
</dbReference>
<reference evidence="12" key="1">
    <citation type="submission" date="2020-10" db="EMBL/GenBank/DDBJ databases">
        <authorList>
            <person name="Gilroy R."/>
        </authorList>
    </citation>
    <scope>NUCLEOTIDE SEQUENCE</scope>
    <source>
        <strain evidence="12">11159</strain>
    </source>
</reference>
<dbReference type="NCBIfam" id="NF004189">
    <property type="entry name" value="PRK05644.1"/>
    <property type="match status" value="1"/>
</dbReference>
<proteinExistence type="inferred from homology"/>
<evidence type="ECO:0000256" key="9">
    <source>
        <dbReference type="ARBA" id="ARBA00023235"/>
    </source>
</evidence>
<evidence type="ECO:0000256" key="2">
    <source>
        <dbReference type="ARBA" id="ARBA00010708"/>
    </source>
</evidence>
<comment type="function">
    <text evidence="10">A type II topoisomerase that negatively supercoils closed circular double-stranded (ds) DNA in an ATP-dependent manner to modulate DNA topology and maintain chromosomes in an underwound state. Negative supercoiling favors strand separation, and DNA replication, transcription, recombination and repair, all of which involve strand separation. Also able to catalyze the interconversion of other topological isomers of dsDNA rings, including catenanes and knotted rings. Type II topoisomerases break and join 2 DNA strands simultaneously in an ATP-dependent manner.</text>
</comment>
<dbReference type="GO" id="GO:0046872">
    <property type="term" value="F:metal ion binding"/>
    <property type="evidence" value="ECO:0007669"/>
    <property type="project" value="UniProtKB-KW"/>
</dbReference>
<dbReference type="InterPro" id="IPR020568">
    <property type="entry name" value="Ribosomal_Su5_D2-typ_SF"/>
</dbReference>
<keyword evidence="10" id="KW-0963">Cytoplasm</keyword>
<evidence type="ECO:0000256" key="6">
    <source>
        <dbReference type="ARBA" id="ARBA00022842"/>
    </source>
</evidence>
<dbReference type="PRINTS" id="PR01159">
    <property type="entry name" value="DNAGYRASEB"/>
</dbReference>
<feature type="binding site" evidence="10">
    <location>
        <position position="443"/>
    </location>
    <ligand>
        <name>Mg(2+)</name>
        <dbReference type="ChEBI" id="CHEBI:18420"/>
        <label>1</label>
        <note>catalytic</note>
    </ligand>
</feature>
<gene>
    <name evidence="10 12" type="primary">gyrB</name>
    <name evidence="12" type="ORF">IAC58_02180</name>
</gene>
<dbReference type="NCBIfam" id="TIGR01059">
    <property type="entry name" value="gyrB"/>
    <property type="match status" value="1"/>
</dbReference>
<dbReference type="GO" id="GO:0005694">
    <property type="term" value="C:chromosome"/>
    <property type="evidence" value="ECO:0007669"/>
    <property type="project" value="InterPro"/>
</dbReference>
<dbReference type="NCBIfam" id="NF011501">
    <property type="entry name" value="PRK14939.1"/>
    <property type="match status" value="1"/>
</dbReference>
<dbReference type="InterPro" id="IPR013760">
    <property type="entry name" value="Topo_IIA-like_dom_sf"/>
</dbReference>
<protein>
    <recommendedName>
        <fullName evidence="10">DNA gyrase subunit B</fullName>
        <ecNumber evidence="10">5.6.2.2</ecNumber>
    </recommendedName>
</protein>
<keyword evidence="8" id="KW-0238">DNA-binding</keyword>
<dbReference type="InterPro" id="IPR013759">
    <property type="entry name" value="Topo_IIA_B_C"/>
</dbReference>
<evidence type="ECO:0000256" key="8">
    <source>
        <dbReference type="ARBA" id="ARBA00023125"/>
    </source>
</evidence>
<comment type="caution">
    <text evidence="12">The sequence shown here is derived from an EMBL/GenBank/DDBJ whole genome shotgun (WGS) entry which is preliminary data.</text>
</comment>
<dbReference type="EC" id="5.6.2.2" evidence="10"/>
<organism evidence="12 13">
    <name type="scientific">Candidatus Onthovivens merdipullorum</name>
    <dbReference type="NCBI Taxonomy" id="2840889"/>
    <lineage>
        <taxon>Bacteria</taxon>
        <taxon>Bacillati</taxon>
        <taxon>Bacillota</taxon>
        <taxon>Bacilli</taxon>
        <taxon>Bacillales</taxon>
        <taxon>Candidatus Onthovivens</taxon>
    </lineage>
</organism>
<dbReference type="Pfam" id="PF00986">
    <property type="entry name" value="DNA_gyraseB_C"/>
    <property type="match status" value="1"/>
</dbReference>
<dbReference type="InterPro" id="IPR013506">
    <property type="entry name" value="Topo_IIA_bsu_dom2"/>
</dbReference>
<feature type="site" description="Interaction with DNA" evidence="10">
    <location>
        <position position="468"/>
    </location>
</feature>
<keyword evidence="7 10" id="KW-0799">Topoisomerase</keyword>
<evidence type="ECO:0000256" key="5">
    <source>
        <dbReference type="ARBA" id="ARBA00022840"/>
    </source>
</evidence>
<evidence type="ECO:0000313" key="12">
    <source>
        <dbReference type="EMBL" id="MBO8427353.1"/>
    </source>
</evidence>
<reference evidence="12" key="2">
    <citation type="journal article" date="2021" name="PeerJ">
        <title>Extensive microbial diversity within the chicken gut microbiome revealed by metagenomics and culture.</title>
        <authorList>
            <person name="Gilroy R."/>
            <person name="Ravi A."/>
            <person name="Getino M."/>
            <person name="Pursley I."/>
            <person name="Horton D.L."/>
            <person name="Alikhan N.F."/>
            <person name="Baker D."/>
            <person name="Gharbi K."/>
            <person name="Hall N."/>
            <person name="Watson M."/>
            <person name="Adriaenssens E.M."/>
            <person name="Foster-Nyarko E."/>
            <person name="Jarju S."/>
            <person name="Secka A."/>
            <person name="Antonio M."/>
            <person name="Oren A."/>
            <person name="Chaudhuri R.R."/>
            <person name="La Ragione R."/>
            <person name="Hildebrand F."/>
            <person name="Pallen M.J."/>
        </authorList>
    </citation>
    <scope>NUCLEOTIDE SEQUENCE</scope>
    <source>
        <strain evidence="12">11159</strain>
    </source>
</reference>
<sequence length="653" mass="73098">MNEKELEKAKADYTGKDIVVLDGLEAIRKRPGMYIGSTSSTGLHHLVWEIVDNGIDEALAGYCNKIDVTIGKDNTITVKDNGRGIPVDIVQKTGKSGVETVYTVVHAGGKFGGGGYKVSGGLHGVGASVVNALSTFVEVYVHRDGKIYYIRFENGGHTVAPLKVIGECSDHGTIVTFKPDASIFKETTVYNYETINNRLRQMAFLNKGVTITLKDERVDPIREVSYCYEGGIKEYVQFLNRDSEKLFDDIIYCDGAQEFNENGVKELIYVETAMQYVKTYNDKIYSYCNNVSTGDGGMHEDGFNLAIVRVFNNYARNAKFLKDSDKEKFTIDDCKEGLTAIISVKHPNPQYEGQTKGKLGNLEVKKLVSNVVGEKLERFLLENKAIASLIMDKVKKAYEARLAARAAKDKIRRKDSLELNTLPGKLADCSSNNPEECELFIVEGNSAGGSAKQGRDSKTQAILPLRGKILNVQKAQIHRIFDNAEIGNMISAIGAGFGEDFDISKIRYHKIVIMTDADVDGSHIRILLLTFFHRFMKPLIDHGYIYIAQPPLYKISYHGKDYYCYSDEQLEVVRKTLDLKPGYPYQRYKGLGEMDPEQLEETTMDPTKRKMLRVTVDDAMSADQIFSDLMGEDVAPRTEFIEKNAKFVKNLDI</sequence>
<dbReference type="CDD" id="cd03366">
    <property type="entry name" value="TOPRIM_TopoIIA_GyrB"/>
    <property type="match status" value="1"/>
</dbReference>
<comment type="cofactor">
    <cofactor evidence="10">
        <name>Mg(2+)</name>
        <dbReference type="ChEBI" id="CHEBI:18420"/>
    </cofactor>
    <cofactor evidence="10">
        <name>Mn(2+)</name>
        <dbReference type="ChEBI" id="CHEBI:29035"/>
    </cofactor>
    <cofactor evidence="10">
        <name>Ca(2+)</name>
        <dbReference type="ChEBI" id="CHEBI:29108"/>
    </cofactor>
    <text evidence="10">Binds two Mg(2+) per subunit. The magnesium ions form salt bridges with both the protein and the DNA. Can also accept other divalent metal cations, such as Mn(2+) or Ca(2+).</text>
</comment>
<dbReference type="SMART" id="SM00387">
    <property type="entry name" value="HATPase_c"/>
    <property type="match status" value="1"/>
</dbReference>
<keyword evidence="4 10" id="KW-0547">Nucleotide-binding</keyword>
<dbReference type="Proteomes" id="UP000823613">
    <property type="component" value="Unassembled WGS sequence"/>
</dbReference>
<dbReference type="InterPro" id="IPR002288">
    <property type="entry name" value="DNA_gyrase_B_C"/>
</dbReference>
<dbReference type="AlphaFoldDB" id="A0A9D9DH06"/>
<comment type="subcellular location">
    <subcellularLocation>
        <location evidence="10">Cytoplasm</location>
    </subcellularLocation>
</comment>
<evidence type="ECO:0000256" key="7">
    <source>
        <dbReference type="ARBA" id="ARBA00023029"/>
    </source>
</evidence>
<evidence type="ECO:0000256" key="10">
    <source>
        <dbReference type="HAMAP-Rule" id="MF_01898"/>
    </source>
</evidence>
<name>A0A9D9DH06_9BACL</name>
<dbReference type="SUPFAM" id="SSF56719">
    <property type="entry name" value="Type II DNA topoisomerase"/>
    <property type="match status" value="1"/>
</dbReference>